<proteinExistence type="predicted"/>
<dbReference type="AlphaFoldDB" id="A0AA36I290"/>
<name>A0AA36I290_9DINO</name>
<organism evidence="2 3">
    <name type="scientific">Effrenium voratum</name>
    <dbReference type="NCBI Taxonomy" id="2562239"/>
    <lineage>
        <taxon>Eukaryota</taxon>
        <taxon>Sar</taxon>
        <taxon>Alveolata</taxon>
        <taxon>Dinophyceae</taxon>
        <taxon>Suessiales</taxon>
        <taxon>Symbiodiniaceae</taxon>
        <taxon>Effrenium</taxon>
    </lineage>
</organism>
<feature type="domain" description="OTU" evidence="1">
    <location>
        <begin position="108"/>
        <end position="342"/>
    </location>
</feature>
<comment type="caution">
    <text evidence="2">The sequence shown here is derived from an EMBL/GenBank/DDBJ whole genome shotgun (WGS) entry which is preliminary data.</text>
</comment>
<dbReference type="EMBL" id="CAUJNA010000652">
    <property type="protein sequence ID" value="CAJ1379708.1"/>
    <property type="molecule type" value="Genomic_DNA"/>
</dbReference>
<accession>A0AA36I290</accession>
<reference evidence="2" key="1">
    <citation type="submission" date="2023-08" db="EMBL/GenBank/DDBJ databases">
        <authorList>
            <person name="Chen Y."/>
            <person name="Shah S."/>
            <person name="Dougan E. K."/>
            <person name="Thang M."/>
            <person name="Chan C."/>
        </authorList>
    </citation>
    <scope>NUCLEOTIDE SEQUENCE</scope>
</reference>
<dbReference type="Gene3D" id="3.90.70.80">
    <property type="match status" value="1"/>
</dbReference>
<dbReference type="PROSITE" id="PS50802">
    <property type="entry name" value="OTU"/>
    <property type="match status" value="1"/>
</dbReference>
<protein>
    <recommendedName>
        <fullName evidence="1">OTU domain-containing protein</fullName>
    </recommendedName>
</protein>
<evidence type="ECO:0000259" key="1">
    <source>
        <dbReference type="PROSITE" id="PS50802"/>
    </source>
</evidence>
<gene>
    <name evidence="2" type="ORF">EVOR1521_LOCUS7875</name>
</gene>
<dbReference type="Proteomes" id="UP001178507">
    <property type="component" value="Unassembled WGS sequence"/>
</dbReference>
<keyword evidence="3" id="KW-1185">Reference proteome</keyword>
<evidence type="ECO:0000313" key="2">
    <source>
        <dbReference type="EMBL" id="CAJ1379708.1"/>
    </source>
</evidence>
<dbReference type="InterPro" id="IPR003323">
    <property type="entry name" value="OTU_dom"/>
</dbReference>
<sequence length="342" mass="38326">MRICGVQPMQRFWASSGRSELQRSSGSLTARCAPVGARTGALLKTSAGTGLLVFAGRCCAWRSQRRSKPSARPCVTNAQEVATCTGTCRSRQMNDKEILDNLNERRGWKVKDMGANGNCLFLSMATQVRKEDVYDLPARSPAWAEALGDLSRWEDLSIRDRASLLRRMAILDEAEFIAEVAALRARGEQLRAPLMWRLEELFTDMAEEFVSSNQTELAANIPGWDRQGLYSRVREVVSSFTLDQKCEFVLLHADEYMQTTGREGNWAGSSEMAALSSVLHRPVQAFGNNWVSQDDVKIMEPEAGSSKWEVLPYFEARCFNEPRGDPIRVFQTHGGGHYQMLT</sequence>
<evidence type="ECO:0000313" key="3">
    <source>
        <dbReference type="Proteomes" id="UP001178507"/>
    </source>
</evidence>